<dbReference type="GO" id="GO:0003677">
    <property type="term" value="F:DNA binding"/>
    <property type="evidence" value="ECO:0007669"/>
    <property type="project" value="UniProtKB-UniRule"/>
</dbReference>
<dbReference type="OrthoDB" id="9801717at2"/>
<dbReference type="GO" id="GO:0015074">
    <property type="term" value="P:DNA integration"/>
    <property type="evidence" value="ECO:0007669"/>
    <property type="project" value="UniProtKB-KW"/>
</dbReference>
<dbReference type="Pfam" id="PF13495">
    <property type="entry name" value="Phage_int_SAM_4"/>
    <property type="match status" value="1"/>
</dbReference>
<dbReference type="Proteomes" id="UP000002350">
    <property type="component" value="Chromosome"/>
</dbReference>
<feature type="domain" description="Tyr recombinase" evidence="5">
    <location>
        <begin position="104"/>
        <end position="172"/>
    </location>
</feature>
<evidence type="ECO:0000256" key="1">
    <source>
        <dbReference type="ARBA" id="ARBA00022908"/>
    </source>
</evidence>
<evidence type="ECO:0008006" key="9">
    <source>
        <dbReference type="Google" id="ProtNLM"/>
    </source>
</evidence>
<dbReference type="PROSITE" id="PS51898">
    <property type="entry name" value="TYR_RECOMBINASE"/>
    <property type="match status" value="1"/>
</dbReference>
<evidence type="ECO:0000259" key="5">
    <source>
        <dbReference type="PROSITE" id="PS51898"/>
    </source>
</evidence>
<dbReference type="GO" id="GO:0006310">
    <property type="term" value="P:DNA recombination"/>
    <property type="evidence" value="ECO:0007669"/>
    <property type="project" value="UniProtKB-KW"/>
</dbReference>
<gene>
    <name evidence="7" type="ordered locus">SVI_1681</name>
</gene>
<sequence>MNTSEQQRFDFLYEQHLTNLTLQGKRPATIDAYSRAVRRIAAFFDCCPDNLTTDDLKRYFASLIDSHSWSTVKLDRNGLQFFYRYVLNHSWEWLNIVKPPQVKRLPDILTPAEVAIVISLTRQLRYQVCFLTLYSMGLRLGEAVSLRVGDIDSQMMQVHIRGEQPRHPRLSD</sequence>
<keyword evidence="2 4" id="KW-0238">DNA-binding</keyword>
<dbReference type="Gene3D" id="1.10.150.130">
    <property type="match status" value="1"/>
</dbReference>
<accession>D4ZJ03</accession>
<dbReference type="STRING" id="637905.SVI_1681"/>
<name>D4ZJ03_SHEVD</name>
<dbReference type="InterPro" id="IPR002104">
    <property type="entry name" value="Integrase_catalytic"/>
</dbReference>
<reference evidence="8" key="1">
    <citation type="journal article" date="2010" name="Mol. Biosyst.">
        <title>Complete genome sequence and comparative analysis of Shewanella violacea, a psychrophilic and piezophilic bacterium from deep sea floor sediments.</title>
        <authorList>
            <person name="Aono E."/>
            <person name="Baba T."/>
            <person name="Ara T."/>
            <person name="Nishi T."/>
            <person name="Nakamichi T."/>
            <person name="Inamoto E."/>
            <person name="Toyonaga H."/>
            <person name="Hasegawa M."/>
            <person name="Takai Y."/>
            <person name="Okumura Y."/>
            <person name="Baba M."/>
            <person name="Tomita M."/>
            <person name="Kato C."/>
            <person name="Oshima T."/>
            <person name="Nakasone K."/>
            <person name="Mori H."/>
        </authorList>
    </citation>
    <scope>NUCLEOTIDE SEQUENCE [LARGE SCALE GENOMIC DNA]</scope>
    <source>
        <strain evidence="8">JCM 10179 / CIP 106290 / LMG 19151 / DSS12</strain>
    </source>
</reference>
<dbReference type="RefSeq" id="WP_013050959.1">
    <property type="nucleotide sequence ID" value="NC_014012.1"/>
</dbReference>
<dbReference type="AlphaFoldDB" id="D4ZJ03"/>
<dbReference type="KEGG" id="svo:SVI_1681"/>
<evidence type="ECO:0000313" key="7">
    <source>
        <dbReference type="EMBL" id="BAJ01652.1"/>
    </source>
</evidence>
<evidence type="ECO:0000313" key="8">
    <source>
        <dbReference type="Proteomes" id="UP000002350"/>
    </source>
</evidence>
<keyword evidence="1" id="KW-0229">DNA integration</keyword>
<organism evidence="7 8">
    <name type="scientific">Shewanella violacea (strain JCM 10179 / CIP 106290 / LMG 19151 / DSS12)</name>
    <dbReference type="NCBI Taxonomy" id="637905"/>
    <lineage>
        <taxon>Bacteria</taxon>
        <taxon>Pseudomonadati</taxon>
        <taxon>Pseudomonadota</taxon>
        <taxon>Gammaproteobacteria</taxon>
        <taxon>Alteromonadales</taxon>
        <taxon>Shewanellaceae</taxon>
        <taxon>Shewanella</taxon>
    </lineage>
</organism>
<dbReference type="PROSITE" id="PS51900">
    <property type="entry name" value="CB"/>
    <property type="match status" value="1"/>
</dbReference>
<evidence type="ECO:0000259" key="6">
    <source>
        <dbReference type="PROSITE" id="PS51900"/>
    </source>
</evidence>
<dbReference type="InterPro" id="IPR044068">
    <property type="entry name" value="CB"/>
</dbReference>
<dbReference type="InterPro" id="IPR011010">
    <property type="entry name" value="DNA_brk_join_enz"/>
</dbReference>
<feature type="domain" description="Core-binding (CB)" evidence="6">
    <location>
        <begin position="2"/>
        <end position="87"/>
    </location>
</feature>
<proteinExistence type="predicted"/>
<dbReference type="InterPro" id="IPR004107">
    <property type="entry name" value="Integrase_SAM-like_N"/>
</dbReference>
<dbReference type="eggNOG" id="COG4974">
    <property type="taxonomic scope" value="Bacteria"/>
</dbReference>
<dbReference type="EMBL" id="AP011177">
    <property type="protein sequence ID" value="BAJ01652.1"/>
    <property type="molecule type" value="Genomic_DNA"/>
</dbReference>
<dbReference type="InterPro" id="IPR013762">
    <property type="entry name" value="Integrase-like_cat_sf"/>
</dbReference>
<evidence type="ECO:0000256" key="4">
    <source>
        <dbReference type="PROSITE-ProRule" id="PRU01248"/>
    </source>
</evidence>
<evidence type="ECO:0000256" key="2">
    <source>
        <dbReference type="ARBA" id="ARBA00023125"/>
    </source>
</evidence>
<dbReference type="InterPro" id="IPR010998">
    <property type="entry name" value="Integrase_recombinase_N"/>
</dbReference>
<evidence type="ECO:0000256" key="3">
    <source>
        <dbReference type="ARBA" id="ARBA00023172"/>
    </source>
</evidence>
<dbReference type="HOGENOM" id="CLU_130972_0_0_6"/>
<keyword evidence="8" id="KW-1185">Reference proteome</keyword>
<dbReference type="Gene3D" id="1.10.443.10">
    <property type="entry name" value="Intergrase catalytic core"/>
    <property type="match status" value="1"/>
</dbReference>
<protein>
    <recommendedName>
        <fullName evidence="9">Site-specific recombinase, phage integrase family</fullName>
    </recommendedName>
</protein>
<dbReference type="SUPFAM" id="SSF56349">
    <property type="entry name" value="DNA breaking-rejoining enzymes"/>
    <property type="match status" value="1"/>
</dbReference>
<keyword evidence="3" id="KW-0233">DNA recombination</keyword>